<dbReference type="AlphaFoldDB" id="A0A2N8TIS3"/>
<dbReference type="RefSeq" id="WP_102911872.1">
    <property type="nucleotide sequence ID" value="NZ_POUC01000265.1"/>
</dbReference>
<keyword evidence="2" id="KW-0624">Polysaccharide degradation</keyword>
<proteinExistence type="predicted"/>
<dbReference type="GO" id="GO:0030247">
    <property type="term" value="F:polysaccharide binding"/>
    <property type="evidence" value="ECO:0007669"/>
    <property type="project" value="UniProtKB-UniRule"/>
</dbReference>
<feature type="domain" description="CBM2" evidence="3">
    <location>
        <begin position="1"/>
        <end position="68"/>
    </location>
</feature>
<reference evidence="4 5" key="1">
    <citation type="submission" date="2018-01" db="EMBL/GenBank/DDBJ databases">
        <title>Draft genome sequence of Streptomyces sp. 13K301.</title>
        <authorList>
            <person name="Sahin N."/>
            <person name="Saygin H."/>
            <person name="Ay H."/>
        </authorList>
    </citation>
    <scope>NUCLEOTIDE SEQUENCE [LARGE SCALE GENOMIC DNA]</scope>
    <source>
        <strain evidence="4 5">13K301</strain>
    </source>
</reference>
<evidence type="ECO:0000313" key="5">
    <source>
        <dbReference type="Proteomes" id="UP000235943"/>
    </source>
</evidence>
<dbReference type="Proteomes" id="UP000235943">
    <property type="component" value="Unassembled WGS sequence"/>
</dbReference>
<keyword evidence="1" id="KW-0732">Signal</keyword>
<dbReference type="Pfam" id="PF00553">
    <property type="entry name" value="CBM_2"/>
    <property type="match status" value="1"/>
</dbReference>
<dbReference type="InterPro" id="IPR012291">
    <property type="entry name" value="CBM2_carb-bd_dom_sf"/>
</dbReference>
<name>A0A2N8TIS3_9ACTN</name>
<evidence type="ECO:0000256" key="1">
    <source>
        <dbReference type="ARBA" id="ARBA00022729"/>
    </source>
</evidence>
<keyword evidence="5" id="KW-1185">Reference proteome</keyword>
<dbReference type="InterPro" id="IPR001919">
    <property type="entry name" value="CBD2"/>
</dbReference>
<keyword evidence="2" id="KW-0119">Carbohydrate metabolism</keyword>
<evidence type="ECO:0000256" key="2">
    <source>
        <dbReference type="ARBA" id="ARBA00023326"/>
    </source>
</evidence>
<evidence type="ECO:0000259" key="3">
    <source>
        <dbReference type="PROSITE" id="PS51173"/>
    </source>
</evidence>
<dbReference type="GO" id="GO:0000272">
    <property type="term" value="P:polysaccharide catabolic process"/>
    <property type="evidence" value="ECO:0007669"/>
    <property type="project" value="UniProtKB-KW"/>
</dbReference>
<organism evidence="4 5">
    <name type="scientific">Streptomyces cahuitamycinicus</name>
    <dbReference type="NCBI Taxonomy" id="2070367"/>
    <lineage>
        <taxon>Bacteria</taxon>
        <taxon>Bacillati</taxon>
        <taxon>Actinomycetota</taxon>
        <taxon>Actinomycetes</taxon>
        <taxon>Kitasatosporales</taxon>
        <taxon>Streptomycetaceae</taxon>
        <taxon>Streptomyces</taxon>
    </lineage>
</organism>
<gene>
    <name evidence="4" type="ORF">C1J00_28485</name>
</gene>
<comment type="caution">
    <text evidence="4">The sequence shown here is derived from an EMBL/GenBank/DDBJ whole genome shotgun (WGS) entry which is preliminary data.</text>
</comment>
<dbReference type="Gene3D" id="2.60.40.290">
    <property type="match status" value="1"/>
</dbReference>
<dbReference type="EMBL" id="POUC01000265">
    <property type="protein sequence ID" value="PNG18917.1"/>
    <property type="molecule type" value="Genomic_DNA"/>
</dbReference>
<dbReference type="OrthoDB" id="9815836at2"/>
<accession>A0A2N8TIS3</accession>
<dbReference type="PROSITE" id="PS51173">
    <property type="entry name" value="CBM2"/>
    <property type="match status" value="1"/>
</dbReference>
<dbReference type="SUPFAM" id="SSF49384">
    <property type="entry name" value="Carbohydrate-binding domain"/>
    <property type="match status" value="1"/>
</dbReference>
<dbReference type="InterPro" id="IPR008965">
    <property type="entry name" value="CBM2/CBM3_carb-bd_dom_sf"/>
</dbReference>
<dbReference type="GO" id="GO:0004553">
    <property type="term" value="F:hydrolase activity, hydrolyzing O-glycosyl compounds"/>
    <property type="evidence" value="ECO:0007669"/>
    <property type="project" value="InterPro"/>
</dbReference>
<evidence type="ECO:0000313" key="4">
    <source>
        <dbReference type="EMBL" id="PNG18917.1"/>
    </source>
</evidence>
<sequence>MTASARRQRPRSSERLTRAWNADCTRSAAAVSCTNAPRNGCVPDGSSVTFAVNGSWSGSDPVPVMTPG</sequence>
<protein>
    <recommendedName>
        <fullName evidence="3">CBM2 domain-containing protein</fullName>
    </recommendedName>
</protein>